<keyword evidence="4" id="KW-1185">Reference proteome</keyword>
<feature type="transmembrane region" description="Helical" evidence="2">
    <location>
        <begin position="35"/>
        <end position="62"/>
    </location>
</feature>
<dbReference type="Proteomes" id="UP000664382">
    <property type="component" value="Unassembled WGS sequence"/>
</dbReference>
<dbReference type="EMBL" id="JAGDYM010000003">
    <property type="protein sequence ID" value="MBO1900574.1"/>
    <property type="molecule type" value="Genomic_DNA"/>
</dbReference>
<name>A0A939MPB0_9MICO</name>
<feature type="region of interest" description="Disordered" evidence="1">
    <location>
        <begin position="110"/>
        <end position="152"/>
    </location>
</feature>
<evidence type="ECO:0000313" key="3">
    <source>
        <dbReference type="EMBL" id="MBO1900574.1"/>
    </source>
</evidence>
<proteinExistence type="predicted"/>
<protein>
    <submittedName>
        <fullName evidence="3">DUF2304 domain-containing protein</fullName>
    </submittedName>
</protein>
<dbReference type="InterPro" id="IPR019277">
    <property type="entry name" value="DUF2304"/>
</dbReference>
<dbReference type="RefSeq" id="WP_208095218.1">
    <property type="nucleotide sequence ID" value="NZ_JAGDYM010000003.1"/>
</dbReference>
<sequence length="152" mass="16215">MTLFQFLLILGVAVAALLVLRLLPGERALALKRIFAVLFALAAVLAILFPSALTAVAHFFGIGRGADLLLYVFIIATLLFGVAAVRSKARSDARVTELARAVSLMEARLSERGGGAEDPVAQDRTAQDRTAQDHPAQDPGSPRRDRPEPGSL</sequence>
<comment type="caution">
    <text evidence="3">The sequence shown here is derived from an EMBL/GenBank/DDBJ whole genome shotgun (WGS) entry which is preliminary data.</text>
</comment>
<feature type="transmembrane region" description="Helical" evidence="2">
    <location>
        <begin position="68"/>
        <end position="85"/>
    </location>
</feature>
<dbReference type="Pfam" id="PF10066">
    <property type="entry name" value="DUF2304"/>
    <property type="match status" value="1"/>
</dbReference>
<keyword evidence="2" id="KW-1133">Transmembrane helix</keyword>
<evidence type="ECO:0000256" key="2">
    <source>
        <dbReference type="SAM" id="Phobius"/>
    </source>
</evidence>
<keyword evidence="2" id="KW-0812">Transmembrane</keyword>
<gene>
    <name evidence="3" type="ORF">J4H92_01260</name>
</gene>
<dbReference type="AlphaFoldDB" id="A0A939MPB0"/>
<evidence type="ECO:0000313" key="4">
    <source>
        <dbReference type="Proteomes" id="UP000664382"/>
    </source>
</evidence>
<evidence type="ECO:0000256" key="1">
    <source>
        <dbReference type="SAM" id="MobiDB-lite"/>
    </source>
</evidence>
<feature type="compositionally biased region" description="Basic and acidic residues" evidence="1">
    <location>
        <begin position="125"/>
        <end position="152"/>
    </location>
</feature>
<reference evidence="3" key="1">
    <citation type="submission" date="2021-03" db="EMBL/GenBank/DDBJ databases">
        <title>Leucobacter chromiisoli sp. nov., isolated from chromium-containing soil of chemical plant.</title>
        <authorList>
            <person name="Xu Z."/>
        </authorList>
    </citation>
    <scope>NUCLEOTIDE SEQUENCE</scope>
    <source>
        <strain evidence="3">S27</strain>
    </source>
</reference>
<accession>A0A939MPB0</accession>
<organism evidence="3 4">
    <name type="scientific">Leucobacter weissii</name>
    <dbReference type="NCBI Taxonomy" id="1983706"/>
    <lineage>
        <taxon>Bacteria</taxon>
        <taxon>Bacillati</taxon>
        <taxon>Actinomycetota</taxon>
        <taxon>Actinomycetes</taxon>
        <taxon>Micrococcales</taxon>
        <taxon>Microbacteriaceae</taxon>
        <taxon>Leucobacter</taxon>
    </lineage>
</organism>
<feature type="transmembrane region" description="Helical" evidence="2">
    <location>
        <begin position="6"/>
        <end position="23"/>
    </location>
</feature>
<keyword evidence="2" id="KW-0472">Membrane</keyword>